<dbReference type="EMBL" id="BARV01020080">
    <property type="protein sequence ID" value="GAI23332.1"/>
    <property type="molecule type" value="Genomic_DNA"/>
</dbReference>
<dbReference type="AlphaFoldDB" id="X1LVA7"/>
<accession>X1LVA7</accession>
<name>X1LVA7_9ZZZZ</name>
<protein>
    <submittedName>
        <fullName evidence="1">Uncharacterized protein</fullName>
    </submittedName>
</protein>
<organism evidence="1">
    <name type="scientific">marine sediment metagenome</name>
    <dbReference type="NCBI Taxonomy" id="412755"/>
    <lineage>
        <taxon>unclassified sequences</taxon>
        <taxon>metagenomes</taxon>
        <taxon>ecological metagenomes</taxon>
    </lineage>
</organism>
<gene>
    <name evidence="1" type="ORF">S06H3_33615</name>
</gene>
<sequence length="51" mass="5623">GTIFFAYYTGFIHRPGQTSVAVKKGGPNFDWPGIGKFTKSLFLVECNRPDG</sequence>
<evidence type="ECO:0000313" key="1">
    <source>
        <dbReference type="EMBL" id="GAI23332.1"/>
    </source>
</evidence>
<reference evidence="1" key="1">
    <citation type="journal article" date="2014" name="Front. Microbiol.">
        <title>High frequency of phylogenetically diverse reductive dehalogenase-homologous genes in deep subseafloor sedimentary metagenomes.</title>
        <authorList>
            <person name="Kawai M."/>
            <person name="Futagami T."/>
            <person name="Toyoda A."/>
            <person name="Takaki Y."/>
            <person name="Nishi S."/>
            <person name="Hori S."/>
            <person name="Arai W."/>
            <person name="Tsubouchi T."/>
            <person name="Morono Y."/>
            <person name="Uchiyama I."/>
            <person name="Ito T."/>
            <person name="Fujiyama A."/>
            <person name="Inagaki F."/>
            <person name="Takami H."/>
        </authorList>
    </citation>
    <scope>NUCLEOTIDE SEQUENCE</scope>
    <source>
        <strain evidence="1">Expedition CK06-06</strain>
    </source>
</reference>
<feature type="non-terminal residue" evidence="1">
    <location>
        <position position="1"/>
    </location>
</feature>
<proteinExistence type="predicted"/>
<comment type="caution">
    <text evidence="1">The sequence shown here is derived from an EMBL/GenBank/DDBJ whole genome shotgun (WGS) entry which is preliminary data.</text>
</comment>